<dbReference type="InterPro" id="IPR003593">
    <property type="entry name" value="AAA+_ATPase"/>
</dbReference>
<dbReference type="Pfam" id="PF17862">
    <property type="entry name" value="AAA_lid_3"/>
    <property type="match status" value="1"/>
</dbReference>
<reference evidence="8" key="1">
    <citation type="journal article" date="2023" name="Genome Biol. Evol.">
        <title>First Whole Genome Sequence and Flow Cytometry Genome Size Data for the Lichen-Forming Fungus Ramalina farinacea (Ascomycota).</title>
        <authorList>
            <person name="Llewellyn T."/>
            <person name="Mian S."/>
            <person name="Hill R."/>
            <person name="Leitch I.J."/>
            <person name="Gaya E."/>
        </authorList>
    </citation>
    <scope>NUCLEOTIDE SEQUENCE</scope>
    <source>
        <strain evidence="8">LIQ254RAFAR</strain>
    </source>
</reference>
<dbReference type="GO" id="GO:0005524">
    <property type="term" value="F:ATP binding"/>
    <property type="evidence" value="ECO:0007669"/>
    <property type="project" value="UniProtKB-KW"/>
</dbReference>
<dbReference type="GO" id="GO:0008540">
    <property type="term" value="C:proteasome regulatory particle, base subcomplex"/>
    <property type="evidence" value="ECO:0007669"/>
    <property type="project" value="UniProtKB-ARBA"/>
</dbReference>
<keyword evidence="6" id="KW-0175">Coiled coil</keyword>
<gene>
    <name evidence="8" type="primary">RPT4</name>
    <name evidence="8" type="ORF">OHK93_002356</name>
</gene>
<protein>
    <submittedName>
        <fullName evidence="8">26S proteasome subunit rpt4</fullName>
    </submittedName>
</protein>
<dbReference type="Gene3D" id="1.10.8.60">
    <property type="match status" value="1"/>
</dbReference>
<evidence type="ECO:0000256" key="6">
    <source>
        <dbReference type="SAM" id="Coils"/>
    </source>
</evidence>
<evidence type="ECO:0000256" key="3">
    <source>
        <dbReference type="ARBA" id="ARBA00022840"/>
    </source>
</evidence>
<dbReference type="EMBL" id="JAPUFD010000013">
    <property type="protein sequence ID" value="MDI1491149.1"/>
    <property type="molecule type" value="Genomic_DNA"/>
</dbReference>
<keyword evidence="2 5" id="KW-0547">Nucleotide-binding</keyword>
<sequence length="411" mass="46057">MEGDKDPERTDALEQYKKKLLELREMEAKLKTLRLDIKGLQTDFDTTEDNIKALQSVGQIIGEVLKQLDEERCRLADVFTMARMLIMVCLVIVKASSGPRYVVGCRSKVDKSKLKQGTRVALDMTTLTIMRMLPREVDPLVYNMSLEDPGQVSFGGIGGLNEQIRELREVIELPLKNPELFLRVGIKPPKGVLLYGPPGTGKTLLARAVASGLETNFLKVVSSAIVDKYIGESARLIREMFGYAKEHEPCIIFMDEIDAIGGRRFSEGTSADREIQRTLMELLNQLDGFDYLGKTKIIMATNRPDTLDPALLRAGRLDRKIEIPLPNEVGRLEILKIHTSGVALDGEIDFESVVKMSDQLNGADLRNVVTEAGLFAIKNYRDSINQDDMNKAVRKVAESKKLEGKLEYRKL</sequence>
<dbReference type="InterPro" id="IPR050221">
    <property type="entry name" value="26S_Proteasome_ATPase"/>
</dbReference>
<comment type="similarity">
    <text evidence="1 5">Belongs to the AAA ATPase family.</text>
</comment>
<dbReference type="Pfam" id="PF00004">
    <property type="entry name" value="AAA"/>
    <property type="match status" value="1"/>
</dbReference>
<dbReference type="AlphaFoldDB" id="A0AA43QT86"/>
<dbReference type="PROSITE" id="PS00674">
    <property type="entry name" value="AAA"/>
    <property type="match status" value="1"/>
</dbReference>
<keyword evidence="3 5" id="KW-0067">ATP-binding</keyword>
<evidence type="ECO:0000256" key="5">
    <source>
        <dbReference type="RuleBase" id="RU003651"/>
    </source>
</evidence>
<comment type="caution">
    <text evidence="8">The sequence shown here is derived from an EMBL/GenBank/DDBJ whole genome shotgun (WGS) entry which is preliminary data.</text>
</comment>
<evidence type="ECO:0000256" key="1">
    <source>
        <dbReference type="ARBA" id="ARBA00006914"/>
    </source>
</evidence>
<evidence type="ECO:0000256" key="4">
    <source>
        <dbReference type="ARBA" id="ARBA00022942"/>
    </source>
</evidence>
<dbReference type="SMART" id="SM00382">
    <property type="entry name" value="AAA"/>
    <property type="match status" value="1"/>
</dbReference>
<feature type="domain" description="AAA+ ATPase" evidence="7">
    <location>
        <begin position="188"/>
        <end position="327"/>
    </location>
</feature>
<organism evidence="8 9">
    <name type="scientific">Ramalina farinacea</name>
    <dbReference type="NCBI Taxonomy" id="258253"/>
    <lineage>
        <taxon>Eukaryota</taxon>
        <taxon>Fungi</taxon>
        <taxon>Dikarya</taxon>
        <taxon>Ascomycota</taxon>
        <taxon>Pezizomycotina</taxon>
        <taxon>Lecanoromycetes</taxon>
        <taxon>OSLEUM clade</taxon>
        <taxon>Lecanoromycetidae</taxon>
        <taxon>Lecanorales</taxon>
        <taxon>Lecanorineae</taxon>
        <taxon>Ramalinaceae</taxon>
        <taxon>Ramalina</taxon>
    </lineage>
</organism>
<name>A0AA43QT86_9LECA</name>
<dbReference type="FunFam" id="3.40.50.300:FF:000034">
    <property type="entry name" value="26S protease regulatory subunit 10B"/>
    <property type="match status" value="1"/>
</dbReference>
<dbReference type="InterPro" id="IPR003959">
    <property type="entry name" value="ATPase_AAA_core"/>
</dbReference>
<dbReference type="Proteomes" id="UP001161017">
    <property type="component" value="Unassembled WGS sequence"/>
</dbReference>
<evidence type="ECO:0000313" key="8">
    <source>
        <dbReference type="EMBL" id="MDI1491149.1"/>
    </source>
</evidence>
<dbReference type="InterPro" id="IPR003960">
    <property type="entry name" value="ATPase_AAA_CS"/>
</dbReference>
<feature type="coiled-coil region" evidence="6">
    <location>
        <begin position="9"/>
        <end position="50"/>
    </location>
</feature>
<dbReference type="Gene3D" id="3.40.50.300">
    <property type="entry name" value="P-loop containing nucleotide triphosphate hydrolases"/>
    <property type="match status" value="1"/>
</dbReference>
<dbReference type="GO" id="GO:0016887">
    <property type="term" value="F:ATP hydrolysis activity"/>
    <property type="evidence" value="ECO:0007669"/>
    <property type="project" value="InterPro"/>
</dbReference>
<dbReference type="InterPro" id="IPR032501">
    <property type="entry name" value="Prot_ATP_ID_OB_2nd"/>
</dbReference>
<keyword evidence="4 8" id="KW-0647">Proteasome</keyword>
<dbReference type="InterPro" id="IPR012340">
    <property type="entry name" value="NA-bd_OB-fold"/>
</dbReference>
<dbReference type="InterPro" id="IPR041569">
    <property type="entry name" value="AAA_lid_3"/>
</dbReference>
<evidence type="ECO:0000256" key="2">
    <source>
        <dbReference type="ARBA" id="ARBA00022741"/>
    </source>
</evidence>
<dbReference type="SUPFAM" id="SSF52540">
    <property type="entry name" value="P-loop containing nucleoside triphosphate hydrolases"/>
    <property type="match status" value="1"/>
</dbReference>
<proteinExistence type="inferred from homology"/>
<dbReference type="PANTHER" id="PTHR23073">
    <property type="entry name" value="26S PROTEASOME REGULATORY SUBUNIT"/>
    <property type="match status" value="1"/>
</dbReference>
<evidence type="ECO:0000259" key="7">
    <source>
        <dbReference type="SMART" id="SM00382"/>
    </source>
</evidence>
<dbReference type="InterPro" id="IPR027417">
    <property type="entry name" value="P-loop_NTPase"/>
</dbReference>
<evidence type="ECO:0000313" key="9">
    <source>
        <dbReference type="Proteomes" id="UP001161017"/>
    </source>
</evidence>
<dbReference type="Pfam" id="PF16450">
    <property type="entry name" value="Prot_ATP_ID_OB_C"/>
    <property type="match status" value="1"/>
</dbReference>
<dbReference type="Gene3D" id="2.40.50.140">
    <property type="entry name" value="Nucleic acid-binding proteins"/>
    <property type="match status" value="1"/>
</dbReference>
<keyword evidence="9" id="KW-1185">Reference proteome</keyword>
<accession>A0AA43QT86</accession>